<dbReference type="AlphaFoldDB" id="A0A4Y2RSY0"/>
<evidence type="ECO:0000256" key="1">
    <source>
        <dbReference type="SAM" id="MobiDB-lite"/>
    </source>
</evidence>
<keyword evidence="3" id="KW-1185">Reference proteome</keyword>
<accession>A0A4Y2RSY0</accession>
<evidence type="ECO:0000313" key="3">
    <source>
        <dbReference type="Proteomes" id="UP000499080"/>
    </source>
</evidence>
<gene>
    <name evidence="2" type="ORF">AVEN_250519_1</name>
</gene>
<evidence type="ECO:0000313" key="2">
    <source>
        <dbReference type="EMBL" id="GBN78476.1"/>
    </source>
</evidence>
<dbReference type="Proteomes" id="UP000499080">
    <property type="component" value="Unassembled WGS sequence"/>
</dbReference>
<protein>
    <submittedName>
        <fullName evidence="2">Uncharacterized protein</fullName>
    </submittedName>
</protein>
<comment type="caution">
    <text evidence="2">The sequence shown here is derived from an EMBL/GenBank/DDBJ whole genome shotgun (WGS) entry which is preliminary data.</text>
</comment>
<organism evidence="2 3">
    <name type="scientific">Araneus ventricosus</name>
    <name type="common">Orbweaver spider</name>
    <name type="synonym">Epeira ventricosa</name>
    <dbReference type="NCBI Taxonomy" id="182803"/>
    <lineage>
        <taxon>Eukaryota</taxon>
        <taxon>Metazoa</taxon>
        <taxon>Ecdysozoa</taxon>
        <taxon>Arthropoda</taxon>
        <taxon>Chelicerata</taxon>
        <taxon>Arachnida</taxon>
        <taxon>Araneae</taxon>
        <taxon>Araneomorphae</taxon>
        <taxon>Entelegynae</taxon>
        <taxon>Araneoidea</taxon>
        <taxon>Araneidae</taxon>
        <taxon>Araneus</taxon>
    </lineage>
</organism>
<name>A0A4Y2RSY0_ARAVE</name>
<dbReference type="EMBL" id="BGPR01018189">
    <property type="protein sequence ID" value="GBN78476.1"/>
    <property type="molecule type" value="Genomic_DNA"/>
</dbReference>
<proteinExistence type="predicted"/>
<sequence length="133" mass="16044">MSQRSDLLKRRRNRVAAQRQISEEETKERAKRYYEKNKQKKNFIKLFPNKERSLYIRSKPGNLYIDSVLYIARIRNILYIASVRYTCNVYNYPSTLGNSFMDLTFTRNITPELLNYVCHFSYHRPILHKIVTN</sequence>
<reference evidence="2 3" key="1">
    <citation type="journal article" date="2019" name="Sci. Rep.">
        <title>Orb-weaving spider Araneus ventricosus genome elucidates the spidroin gene catalogue.</title>
        <authorList>
            <person name="Kono N."/>
            <person name="Nakamura H."/>
            <person name="Ohtoshi R."/>
            <person name="Moran D.A.P."/>
            <person name="Shinohara A."/>
            <person name="Yoshida Y."/>
            <person name="Fujiwara M."/>
            <person name="Mori M."/>
            <person name="Tomita M."/>
            <person name="Arakawa K."/>
        </authorList>
    </citation>
    <scope>NUCLEOTIDE SEQUENCE [LARGE SCALE GENOMIC DNA]</scope>
</reference>
<feature type="region of interest" description="Disordered" evidence="1">
    <location>
        <begin position="1"/>
        <end position="28"/>
    </location>
</feature>
<dbReference type="OrthoDB" id="6769157at2759"/>